<accession>A0A540VE71</accession>
<comment type="caution">
    <text evidence="2">The sequence shown here is derived from an EMBL/GenBank/DDBJ whole genome shotgun (WGS) entry which is preliminary data.</text>
</comment>
<dbReference type="OrthoDB" id="163808at2"/>
<gene>
    <name evidence="2" type="ORF">FKZ61_13765</name>
</gene>
<dbReference type="GO" id="GO:0070967">
    <property type="term" value="F:coenzyme F420 binding"/>
    <property type="evidence" value="ECO:0007669"/>
    <property type="project" value="TreeGrafter"/>
</dbReference>
<evidence type="ECO:0000313" key="2">
    <source>
        <dbReference type="EMBL" id="TQE95046.1"/>
    </source>
</evidence>
<evidence type="ECO:0000256" key="1">
    <source>
        <dbReference type="ARBA" id="ARBA00023002"/>
    </source>
</evidence>
<reference evidence="2 3" key="1">
    <citation type="submission" date="2019-06" db="EMBL/GenBank/DDBJ databases">
        <title>Genome sequence of Litorilinea aerophila BAA-2444.</title>
        <authorList>
            <person name="Maclea K.S."/>
            <person name="Maurais E.G."/>
            <person name="Iannazzi L.C."/>
        </authorList>
    </citation>
    <scope>NUCLEOTIDE SEQUENCE [LARGE SCALE GENOMIC DNA]</scope>
    <source>
        <strain evidence="2 3">ATCC BAA-2444</strain>
    </source>
</reference>
<dbReference type="InterPro" id="IPR052019">
    <property type="entry name" value="F420H2_bilvrd_red/Heme_oxyg"/>
</dbReference>
<dbReference type="EC" id="1.-.-.-" evidence="2"/>
<sequence>MRLEIFDGHQYLNLETFRKDGRGVKTPVWFVREGDALYVWTQADSGKVKRIRRSGRVRIAPSDARGNPLGEWLEARAQIQATPEAIRHVQGLMAAKYGLLFHGFRLLGKLRRVRYVTLRLTLPGEDAQPSP</sequence>
<dbReference type="InterPro" id="IPR012349">
    <property type="entry name" value="Split_barrel_FMN-bd"/>
</dbReference>
<dbReference type="EMBL" id="VIGC01000017">
    <property type="protein sequence ID" value="TQE95046.1"/>
    <property type="molecule type" value="Genomic_DNA"/>
</dbReference>
<protein>
    <submittedName>
        <fullName evidence="2">PPOX class F420-dependent oxidoreductase</fullName>
        <ecNumber evidence="2">1.-.-.-</ecNumber>
    </submittedName>
</protein>
<evidence type="ECO:0000313" key="3">
    <source>
        <dbReference type="Proteomes" id="UP000317371"/>
    </source>
</evidence>
<dbReference type="AlphaFoldDB" id="A0A540VE71"/>
<dbReference type="GO" id="GO:0016627">
    <property type="term" value="F:oxidoreductase activity, acting on the CH-CH group of donors"/>
    <property type="evidence" value="ECO:0007669"/>
    <property type="project" value="TreeGrafter"/>
</dbReference>
<proteinExistence type="predicted"/>
<organism evidence="2 3">
    <name type="scientific">Litorilinea aerophila</name>
    <dbReference type="NCBI Taxonomy" id="1204385"/>
    <lineage>
        <taxon>Bacteria</taxon>
        <taxon>Bacillati</taxon>
        <taxon>Chloroflexota</taxon>
        <taxon>Caldilineae</taxon>
        <taxon>Caldilineales</taxon>
        <taxon>Caldilineaceae</taxon>
        <taxon>Litorilinea</taxon>
    </lineage>
</organism>
<dbReference type="InterPro" id="IPR019965">
    <property type="entry name" value="PPOX_F420-dep_Rv2061_put"/>
</dbReference>
<dbReference type="InParanoid" id="A0A540VE71"/>
<dbReference type="PANTHER" id="PTHR35176:SF11">
    <property type="entry name" value="PYRIDOXAMINE 5'-PHOSPHATE OXIDASE FAMILY PROTEIN"/>
    <property type="match status" value="1"/>
</dbReference>
<name>A0A540VE71_9CHLR</name>
<dbReference type="Proteomes" id="UP000317371">
    <property type="component" value="Unassembled WGS sequence"/>
</dbReference>
<dbReference type="Gene3D" id="2.30.110.10">
    <property type="entry name" value="Electron Transport, Fmn-binding Protein, Chain A"/>
    <property type="match status" value="1"/>
</dbReference>
<dbReference type="GO" id="GO:0005829">
    <property type="term" value="C:cytosol"/>
    <property type="evidence" value="ECO:0007669"/>
    <property type="project" value="TreeGrafter"/>
</dbReference>
<dbReference type="SUPFAM" id="SSF50475">
    <property type="entry name" value="FMN-binding split barrel"/>
    <property type="match status" value="1"/>
</dbReference>
<dbReference type="PANTHER" id="PTHR35176">
    <property type="entry name" value="HEME OXYGENASE HI_0854-RELATED"/>
    <property type="match status" value="1"/>
</dbReference>
<dbReference type="NCBIfam" id="TIGR03666">
    <property type="entry name" value="Rv2061_F420"/>
    <property type="match status" value="1"/>
</dbReference>
<dbReference type="RefSeq" id="WP_141610723.1">
    <property type="nucleotide sequence ID" value="NZ_VIGC02000017.1"/>
</dbReference>
<keyword evidence="1 2" id="KW-0560">Oxidoreductase</keyword>
<keyword evidence="3" id="KW-1185">Reference proteome</keyword>